<dbReference type="SMART" id="SM00421">
    <property type="entry name" value="HTH_LUXR"/>
    <property type="match status" value="1"/>
</dbReference>
<dbReference type="GO" id="GO:0003677">
    <property type="term" value="F:DNA binding"/>
    <property type="evidence" value="ECO:0007669"/>
    <property type="project" value="InterPro"/>
</dbReference>
<dbReference type="AlphaFoldDB" id="A0A4R7Q1H7"/>
<dbReference type="Gene3D" id="2.60.40.10">
    <property type="entry name" value="Immunoglobulins"/>
    <property type="match status" value="1"/>
</dbReference>
<dbReference type="Pfam" id="PF00196">
    <property type="entry name" value="GerE"/>
    <property type="match status" value="1"/>
</dbReference>
<evidence type="ECO:0000256" key="1">
    <source>
        <dbReference type="SAM" id="Coils"/>
    </source>
</evidence>
<accession>A0A4R7Q1H7</accession>
<evidence type="ECO:0000313" key="6">
    <source>
        <dbReference type="Proteomes" id="UP000294689"/>
    </source>
</evidence>
<feature type="chain" id="PRO_5020511133" evidence="3">
    <location>
        <begin position="22"/>
        <end position="935"/>
    </location>
</feature>
<proteinExistence type="predicted"/>
<dbReference type="SUPFAM" id="SSF46894">
    <property type="entry name" value="C-terminal effector domain of the bipartite response regulators"/>
    <property type="match status" value="1"/>
</dbReference>
<keyword evidence="3" id="KW-0732">Signal</keyword>
<reference evidence="5 6" key="1">
    <citation type="submission" date="2019-03" db="EMBL/GenBank/DDBJ databases">
        <title>Genomic Encyclopedia of Archaeal and Bacterial Type Strains, Phase II (KMG-II): from individual species to whole genera.</title>
        <authorList>
            <person name="Goeker M."/>
        </authorList>
    </citation>
    <scope>NUCLEOTIDE SEQUENCE [LARGE SCALE GENOMIC DNA]</scope>
    <source>
        <strain evidence="5 6">DSM 28135</strain>
    </source>
</reference>
<sequence length="935" mass="107905">MKFKSVIYLSILLLLSNALRAQELPPITIYQPLQYGGDNQNWSISQSEEDYIYVANNKGLLEFNGAQWQLYPAPNKSVIRSVKVVDDHIYTGCYMNFGFWKRNALGRLVYTSISDDLKIPLIDDEQFWNIVAMDRYILFQSLNRIYIYNLDKRDYKIINTESTITKIFKVEQSIFYQSYGEGLYTIENGQSRLISHHPKLQTNVIVNIYKHQGELLIQSQEKGFFIWNDDALSEWKTPSKEFIDNLSVYSSVQLNNGDFILGTISNGMVYLNRSGSFVYKIDQTDGLSNNTVLSLFEDNNSNIWLGLDNGINCINIKSALHIYNDKKGDLGTVYTSIMHDNILYLGTNQGLFYKPMDVNTRFKFIEGTKGQVWTLKNIDDTIFCGHNLGTFIVEADQVKMIAPIAGTWDIQPFMEHKDLLIQGNYSGLHFLQRQYGQWSYKNKLEGFDISSRYFAVVDSSKVLVSHEYKGVLEITANPEWSAVQTVSVDSSVNKGFGSSLTTYKGEIYYGHEEGVFKYDKALNTFTKDTLLSSIFPKGEFSSGKLIADGQHDKLWGFSNKNIVYVSPGKFSDKPIISKIPITKSLRKEMVGYETISHMVDDKYLFGTSSGYIIIDLNNIDLKSYKVTINSITNYALNGEISYVNINESPSFKNGDNNIQFNYSVAEYYKYLEAEYQYKLVGYYDGWSDWSSEPSVLFKNLPYGSYTFLLRARIGNNRSENEGVYHFTISKPWYLSNSMLVLYVICVIAFGITVHYLYKRNYKKQRQKLIIKNQKDLELKELESEQLLMQLKNEKLQQDIDNKNRELAISTMSLIKKNEFLNQIKEELKNTADQKNVKPVIKIIDKNINTTDDWKFFQEAFNNADKDFLKKVKTKHPNLTPNDLKLCAYLRLNLSSKEIAPLLNISHRSVEVKRYRLRKKMNLPHEASLTNYILEL</sequence>
<dbReference type="Gene3D" id="2.130.10.10">
    <property type="entry name" value="YVTN repeat-like/Quinoprotein amine dehydrogenase"/>
    <property type="match status" value="2"/>
</dbReference>
<gene>
    <name evidence="5" type="ORF">BXY82_2357</name>
</gene>
<dbReference type="EMBL" id="SOBW01000008">
    <property type="protein sequence ID" value="TDU40310.1"/>
    <property type="molecule type" value="Genomic_DNA"/>
</dbReference>
<dbReference type="Gene3D" id="1.10.10.10">
    <property type="entry name" value="Winged helix-like DNA-binding domain superfamily/Winged helix DNA-binding domain"/>
    <property type="match status" value="1"/>
</dbReference>
<dbReference type="GO" id="GO:0006355">
    <property type="term" value="P:regulation of DNA-templated transcription"/>
    <property type="evidence" value="ECO:0007669"/>
    <property type="project" value="InterPro"/>
</dbReference>
<dbReference type="InterPro" id="IPR000792">
    <property type="entry name" value="Tscrpt_reg_LuxR_C"/>
</dbReference>
<dbReference type="InterPro" id="IPR016032">
    <property type="entry name" value="Sig_transdc_resp-reg_C-effctor"/>
</dbReference>
<feature type="transmembrane region" description="Helical" evidence="2">
    <location>
        <begin position="739"/>
        <end position="757"/>
    </location>
</feature>
<feature type="domain" description="HTH luxR-type" evidence="4">
    <location>
        <begin position="875"/>
        <end position="932"/>
    </location>
</feature>
<feature type="signal peptide" evidence="3">
    <location>
        <begin position="1"/>
        <end position="21"/>
    </location>
</feature>
<dbReference type="InterPro" id="IPR036388">
    <property type="entry name" value="WH-like_DNA-bd_sf"/>
</dbReference>
<dbReference type="InterPro" id="IPR013783">
    <property type="entry name" value="Ig-like_fold"/>
</dbReference>
<dbReference type="Proteomes" id="UP000294689">
    <property type="component" value="Unassembled WGS sequence"/>
</dbReference>
<keyword evidence="1" id="KW-0175">Coiled coil</keyword>
<evidence type="ECO:0000256" key="2">
    <source>
        <dbReference type="SAM" id="Phobius"/>
    </source>
</evidence>
<keyword evidence="2" id="KW-1133">Transmembrane helix</keyword>
<keyword evidence="6" id="KW-1185">Reference proteome</keyword>
<name>A0A4R7Q1H7_9FLAO</name>
<keyword evidence="2" id="KW-0472">Membrane</keyword>
<dbReference type="InterPro" id="IPR011123">
    <property type="entry name" value="Y_Y_Y"/>
</dbReference>
<comment type="caution">
    <text evidence="5">The sequence shown here is derived from an EMBL/GenBank/DDBJ whole genome shotgun (WGS) entry which is preliminary data.</text>
</comment>
<keyword evidence="2" id="KW-0812">Transmembrane</keyword>
<protein>
    <submittedName>
        <fullName evidence="5">Regulatory LuxR family protein</fullName>
    </submittedName>
</protein>
<evidence type="ECO:0000313" key="5">
    <source>
        <dbReference type="EMBL" id="TDU40310.1"/>
    </source>
</evidence>
<dbReference type="InterPro" id="IPR015943">
    <property type="entry name" value="WD40/YVTN_repeat-like_dom_sf"/>
</dbReference>
<organism evidence="5 6">
    <name type="scientific">Gelidibacter sediminis</name>
    <dbReference type="NCBI Taxonomy" id="1608710"/>
    <lineage>
        <taxon>Bacteria</taxon>
        <taxon>Pseudomonadati</taxon>
        <taxon>Bacteroidota</taxon>
        <taxon>Flavobacteriia</taxon>
        <taxon>Flavobacteriales</taxon>
        <taxon>Flavobacteriaceae</taxon>
        <taxon>Gelidibacter</taxon>
    </lineage>
</organism>
<evidence type="ECO:0000259" key="4">
    <source>
        <dbReference type="SMART" id="SM00421"/>
    </source>
</evidence>
<dbReference type="Pfam" id="PF07495">
    <property type="entry name" value="Y_Y_Y"/>
    <property type="match status" value="1"/>
</dbReference>
<evidence type="ECO:0000256" key="3">
    <source>
        <dbReference type="SAM" id="SignalP"/>
    </source>
</evidence>
<feature type="coiled-coil region" evidence="1">
    <location>
        <begin position="773"/>
        <end position="837"/>
    </location>
</feature>